<dbReference type="GeneID" id="106464058"/>
<dbReference type="InterPro" id="IPR011598">
    <property type="entry name" value="bHLH_dom"/>
</dbReference>
<dbReference type="PANTHER" id="PTHR10985">
    <property type="entry name" value="BASIC HELIX-LOOP-HELIX TRANSCRIPTION FACTOR, HES-RELATED"/>
    <property type="match status" value="1"/>
</dbReference>
<dbReference type="PROSITE" id="PS51054">
    <property type="entry name" value="ORANGE"/>
    <property type="match status" value="1"/>
</dbReference>
<dbReference type="Pfam" id="PF07527">
    <property type="entry name" value="Hairy_orange"/>
    <property type="match status" value="1"/>
</dbReference>
<dbReference type="Proteomes" id="UP000694941">
    <property type="component" value="Unplaced"/>
</dbReference>
<keyword evidence="5" id="KW-0539">Nucleus</keyword>
<proteinExistence type="predicted"/>
<dbReference type="PROSITE" id="PS50888">
    <property type="entry name" value="BHLH"/>
    <property type="match status" value="1"/>
</dbReference>
<evidence type="ECO:0000259" key="7">
    <source>
        <dbReference type="PROSITE" id="PS50888"/>
    </source>
</evidence>
<evidence type="ECO:0000256" key="5">
    <source>
        <dbReference type="ARBA" id="ARBA00023242"/>
    </source>
</evidence>
<keyword evidence="9" id="KW-1185">Reference proteome</keyword>
<dbReference type="SMART" id="SM00511">
    <property type="entry name" value="ORANGE"/>
    <property type="match status" value="1"/>
</dbReference>
<dbReference type="SUPFAM" id="SSF158457">
    <property type="entry name" value="Orange domain-like"/>
    <property type="match status" value="1"/>
</dbReference>
<dbReference type="Gene3D" id="6.10.250.980">
    <property type="match status" value="1"/>
</dbReference>
<keyword evidence="4" id="KW-0804">Transcription</keyword>
<gene>
    <name evidence="10" type="primary">LOC106464058</name>
</gene>
<dbReference type="SUPFAM" id="SSF47459">
    <property type="entry name" value="HLH, helix-loop-helix DNA-binding domain"/>
    <property type="match status" value="1"/>
</dbReference>
<evidence type="ECO:0000256" key="1">
    <source>
        <dbReference type="ARBA" id="ARBA00004123"/>
    </source>
</evidence>
<dbReference type="InterPro" id="IPR036638">
    <property type="entry name" value="HLH_DNA-bd_sf"/>
</dbReference>
<name>A0ABM1BD76_LIMPO</name>
<dbReference type="InterPro" id="IPR050370">
    <property type="entry name" value="HES_HEY"/>
</dbReference>
<feature type="region of interest" description="Disordered" evidence="6">
    <location>
        <begin position="1"/>
        <end position="25"/>
    </location>
</feature>
<comment type="subcellular location">
    <subcellularLocation>
        <location evidence="1">Nucleus</location>
    </subcellularLocation>
</comment>
<reference evidence="10" key="1">
    <citation type="submission" date="2025-08" db="UniProtKB">
        <authorList>
            <consortium name="RefSeq"/>
        </authorList>
    </citation>
    <scope>IDENTIFICATION</scope>
    <source>
        <tissue evidence="10">Muscle</tissue>
    </source>
</reference>
<dbReference type="SMART" id="SM00353">
    <property type="entry name" value="HLH"/>
    <property type="match status" value="1"/>
</dbReference>
<evidence type="ECO:0000313" key="9">
    <source>
        <dbReference type="Proteomes" id="UP000694941"/>
    </source>
</evidence>
<dbReference type="Pfam" id="PF00010">
    <property type="entry name" value="HLH"/>
    <property type="match status" value="1"/>
</dbReference>
<evidence type="ECO:0000313" key="10">
    <source>
        <dbReference type="RefSeq" id="XP_013779623.1"/>
    </source>
</evidence>
<feature type="domain" description="Orange" evidence="8">
    <location>
        <begin position="95"/>
        <end position="125"/>
    </location>
</feature>
<dbReference type="RefSeq" id="XP_013779623.1">
    <property type="nucleotide sequence ID" value="XM_013924169.1"/>
</dbReference>
<dbReference type="Gene3D" id="4.10.280.10">
    <property type="entry name" value="Helix-loop-helix DNA-binding domain"/>
    <property type="match status" value="1"/>
</dbReference>
<evidence type="ECO:0000256" key="6">
    <source>
        <dbReference type="SAM" id="MobiDB-lite"/>
    </source>
</evidence>
<accession>A0ABM1BD76</accession>
<feature type="domain" description="BHLH" evidence="7">
    <location>
        <begin position="14"/>
        <end position="75"/>
    </location>
</feature>
<evidence type="ECO:0000259" key="8">
    <source>
        <dbReference type="PROSITE" id="PS51054"/>
    </source>
</evidence>
<feature type="compositionally biased region" description="Basic residues" evidence="6">
    <location>
        <begin position="13"/>
        <end position="25"/>
    </location>
</feature>
<protein>
    <submittedName>
        <fullName evidence="10">Transcription factor HES-4-B-like</fullName>
    </submittedName>
</protein>
<evidence type="ECO:0000256" key="3">
    <source>
        <dbReference type="ARBA" id="ARBA00023125"/>
    </source>
</evidence>
<sequence length="290" mass="33248">MADSQSLAGTRQERRKASKARLEKRRRERINQSFTELKNLLILANPYKVCEKSAPYSSKRKAEMLEKLVIYLRSLQTECYSEDNPIPESLPTNSFNIGYRKCMTEVAQFLSKNKLDESPEFMTHLFCHLNRRLQEIGNSDNRDESGKETAGDLDSISRISQIQSKAMTQTVQTLVQHDSSKTPELNPNSISALQFQLPVKSATIGPGFFSGGYYFWPVYNTNENTSDSVGHHSRTAIDNTENYSHLRIRIIQTQNQVATSSQRKAHCEHERPGCLKQPLNDKMWRPWSRS</sequence>
<evidence type="ECO:0000256" key="2">
    <source>
        <dbReference type="ARBA" id="ARBA00023015"/>
    </source>
</evidence>
<evidence type="ECO:0000256" key="4">
    <source>
        <dbReference type="ARBA" id="ARBA00023163"/>
    </source>
</evidence>
<organism evidence="9 10">
    <name type="scientific">Limulus polyphemus</name>
    <name type="common">Atlantic horseshoe crab</name>
    <dbReference type="NCBI Taxonomy" id="6850"/>
    <lineage>
        <taxon>Eukaryota</taxon>
        <taxon>Metazoa</taxon>
        <taxon>Ecdysozoa</taxon>
        <taxon>Arthropoda</taxon>
        <taxon>Chelicerata</taxon>
        <taxon>Merostomata</taxon>
        <taxon>Xiphosura</taxon>
        <taxon>Limulidae</taxon>
        <taxon>Limulus</taxon>
    </lineage>
</organism>
<keyword evidence="3" id="KW-0238">DNA-binding</keyword>
<keyword evidence="2" id="KW-0805">Transcription regulation</keyword>
<dbReference type="InterPro" id="IPR003650">
    <property type="entry name" value="Orange_dom"/>
</dbReference>